<dbReference type="OrthoDB" id="3712018at2"/>
<dbReference type="GO" id="GO:0019684">
    <property type="term" value="P:photosynthesis, light reaction"/>
    <property type="evidence" value="ECO:0007669"/>
    <property type="project" value="InterPro"/>
</dbReference>
<dbReference type="GO" id="GO:0030077">
    <property type="term" value="C:plasma membrane light-harvesting complex"/>
    <property type="evidence" value="ECO:0007669"/>
    <property type="project" value="InterPro"/>
</dbReference>
<dbReference type="Pfam" id="PF09557">
    <property type="entry name" value="DUF2382"/>
    <property type="match status" value="1"/>
</dbReference>
<feature type="region of interest" description="Disordered" evidence="1">
    <location>
        <begin position="107"/>
        <end position="170"/>
    </location>
</feature>
<dbReference type="Pfam" id="PF05239">
    <property type="entry name" value="PRC"/>
    <property type="match status" value="1"/>
</dbReference>
<dbReference type="InterPro" id="IPR052967">
    <property type="entry name" value="Stress_Response_Assoc"/>
</dbReference>
<feature type="region of interest" description="Disordered" evidence="1">
    <location>
        <begin position="238"/>
        <end position="270"/>
    </location>
</feature>
<dbReference type="Gene3D" id="3.90.50.10">
    <property type="entry name" value="Photosynthetic Reaction Center, subunit H, domain 2"/>
    <property type="match status" value="1"/>
</dbReference>
<dbReference type="InterPro" id="IPR027275">
    <property type="entry name" value="PRC-brl_dom"/>
</dbReference>
<sequence length="270" mass="29289">MDTRNIDLDALEGATVYDSENKKVGTVGQIYLDTNTDEPKFVTVNTGLFGTKETFVPYQDAHHTSEGLKVPYTKDFIGDAPNIDANGPLEGDEQHRIFDYYQLGSGAASGTRTSDPQAGSADVTGPGAPSAGAGAGDHVDAEAQATAHEERLKVGTEQHQSGQARLRKRVRTEHQNVEVPVKREELVVERESIDPNSPEARSTGSIDGDAAAVEETVTLREEHPVVDKETVATEKVNVGKRTVQDTETVEGDVRKEEIEVEGDDRPETHR</sequence>
<protein>
    <submittedName>
        <fullName evidence="4">DUF2382 domain-containing protein</fullName>
    </submittedName>
</protein>
<dbReference type="SUPFAM" id="SSF50346">
    <property type="entry name" value="PRC-barrel domain"/>
    <property type="match status" value="1"/>
</dbReference>
<feature type="compositionally biased region" description="Polar residues" evidence="1">
    <location>
        <begin position="108"/>
        <end position="117"/>
    </location>
</feature>
<reference evidence="4 5" key="1">
    <citation type="submission" date="2018-09" db="EMBL/GenBank/DDBJ databases">
        <title>Nesterenkonia natronophila sp. nov., an alkaliphilic actinobacteriume isolated from a soda lake, and emended description of the genus Nesterenkonia.</title>
        <authorList>
            <person name="Menes R.J."/>
            <person name="Iriarte A."/>
        </authorList>
    </citation>
    <scope>NUCLEOTIDE SEQUENCE [LARGE SCALE GENOMIC DNA]</scope>
    <source>
        <strain evidence="4 5">M8</strain>
    </source>
</reference>
<gene>
    <name evidence="4" type="ORF">D3250_05115</name>
</gene>
<organism evidence="4 5">
    <name type="scientific">Nesterenkonia natronophila</name>
    <dbReference type="NCBI Taxonomy" id="2174932"/>
    <lineage>
        <taxon>Bacteria</taxon>
        <taxon>Bacillati</taxon>
        <taxon>Actinomycetota</taxon>
        <taxon>Actinomycetes</taxon>
        <taxon>Micrococcales</taxon>
        <taxon>Micrococcaceae</taxon>
        <taxon>Nesterenkonia</taxon>
    </lineage>
</organism>
<dbReference type="RefSeq" id="WP_119902327.1">
    <property type="nucleotide sequence ID" value="NZ_QYZP01000002.1"/>
</dbReference>
<evidence type="ECO:0000313" key="5">
    <source>
        <dbReference type="Proteomes" id="UP000266615"/>
    </source>
</evidence>
<evidence type="ECO:0000313" key="4">
    <source>
        <dbReference type="EMBL" id="RJN31539.1"/>
    </source>
</evidence>
<keyword evidence="5" id="KW-1185">Reference proteome</keyword>
<comment type="caution">
    <text evidence="4">The sequence shown here is derived from an EMBL/GenBank/DDBJ whole genome shotgun (WGS) entry which is preliminary data.</text>
</comment>
<evidence type="ECO:0000259" key="2">
    <source>
        <dbReference type="Pfam" id="PF05239"/>
    </source>
</evidence>
<feature type="compositionally biased region" description="Basic and acidic residues" evidence="1">
    <location>
        <begin position="251"/>
        <end position="270"/>
    </location>
</feature>
<dbReference type="PANTHER" id="PTHR38463:SF1">
    <property type="entry name" value="STRESS RESPONSE PROTEIN YSNF"/>
    <property type="match status" value="1"/>
</dbReference>
<feature type="domain" description="DUF2382" evidence="3">
    <location>
        <begin position="147"/>
        <end position="260"/>
    </location>
</feature>
<feature type="domain" description="PRC-barrel" evidence="2">
    <location>
        <begin position="9"/>
        <end position="74"/>
    </location>
</feature>
<feature type="region of interest" description="Disordered" evidence="1">
    <location>
        <begin position="189"/>
        <end position="208"/>
    </location>
</feature>
<dbReference type="NCBIfam" id="TIGR02271">
    <property type="entry name" value="YsnF/AvaK domain"/>
    <property type="match status" value="1"/>
</dbReference>
<accession>A0A3A4G079</accession>
<evidence type="ECO:0000256" key="1">
    <source>
        <dbReference type="SAM" id="MobiDB-lite"/>
    </source>
</evidence>
<dbReference type="PANTHER" id="PTHR38463">
    <property type="entry name" value="STRESS RESPONSE PROTEIN YSNF"/>
    <property type="match status" value="1"/>
</dbReference>
<proteinExistence type="predicted"/>
<dbReference type="EMBL" id="QYZP01000002">
    <property type="protein sequence ID" value="RJN31539.1"/>
    <property type="molecule type" value="Genomic_DNA"/>
</dbReference>
<dbReference type="InterPro" id="IPR019060">
    <property type="entry name" value="DUF2382"/>
</dbReference>
<dbReference type="InterPro" id="IPR014747">
    <property type="entry name" value="Bac_photo_RC_H_C"/>
</dbReference>
<evidence type="ECO:0000259" key="3">
    <source>
        <dbReference type="Pfam" id="PF09557"/>
    </source>
</evidence>
<dbReference type="Proteomes" id="UP000266615">
    <property type="component" value="Unassembled WGS sequence"/>
</dbReference>
<dbReference type="AlphaFoldDB" id="A0A3A4G079"/>
<feature type="compositionally biased region" description="Basic and acidic residues" evidence="1">
    <location>
        <begin position="137"/>
        <end position="156"/>
    </location>
</feature>
<name>A0A3A4G079_9MICC</name>
<dbReference type="InterPro" id="IPR011033">
    <property type="entry name" value="PRC_barrel-like_sf"/>
</dbReference>